<evidence type="ECO:0000313" key="5">
    <source>
        <dbReference type="EMBL" id="SFN41162.1"/>
    </source>
</evidence>
<dbReference type="PANTHER" id="PTHR43213:SF5">
    <property type="entry name" value="BIFUNCTIONAL DTTP_UTP PYROPHOSPHATASE_METHYLTRANSFERASE PROTEIN-RELATED"/>
    <property type="match status" value="1"/>
</dbReference>
<comment type="caution">
    <text evidence="4">Lacks conserved residue(s) required for the propagation of feature annotation.</text>
</comment>
<dbReference type="SUPFAM" id="SSF52972">
    <property type="entry name" value="ITPase-like"/>
    <property type="match status" value="1"/>
</dbReference>
<dbReference type="RefSeq" id="WP_092833739.1">
    <property type="nucleotide sequence ID" value="NZ_FOVP01000002.1"/>
</dbReference>
<evidence type="ECO:0000256" key="1">
    <source>
        <dbReference type="ARBA" id="ARBA00001968"/>
    </source>
</evidence>
<keyword evidence="2 4" id="KW-0378">Hydrolase</keyword>
<dbReference type="InterPro" id="IPR003697">
    <property type="entry name" value="Maf-like"/>
</dbReference>
<comment type="function">
    <text evidence="4">Nucleoside triphosphate pyrophosphatase. May have a dual role in cell division arrest and in preventing the incorporation of modified nucleotides into cellular nucleic acids.</text>
</comment>
<dbReference type="GO" id="GO:0005737">
    <property type="term" value="C:cytoplasm"/>
    <property type="evidence" value="ECO:0007669"/>
    <property type="project" value="UniProtKB-SubCell"/>
</dbReference>
<comment type="cofactor">
    <cofactor evidence="1 4">
        <name>a divalent metal cation</name>
        <dbReference type="ChEBI" id="CHEBI:60240"/>
    </cofactor>
</comment>
<dbReference type="PIRSF" id="PIRSF006305">
    <property type="entry name" value="Maf"/>
    <property type="match status" value="1"/>
</dbReference>
<proteinExistence type="inferred from homology"/>
<dbReference type="EMBL" id="FOVP01000002">
    <property type="protein sequence ID" value="SFN41162.1"/>
    <property type="molecule type" value="Genomic_DNA"/>
</dbReference>
<dbReference type="AlphaFoldDB" id="A0A1I4YT19"/>
<comment type="catalytic activity">
    <reaction evidence="4">
        <text>a ribonucleoside 5'-triphosphate + H2O = a ribonucleoside 5'-phosphate + diphosphate + H(+)</text>
        <dbReference type="Rhea" id="RHEA:23996"/>
        <dbReference type="ChEBI" id="CHEBI:15377"/>
        <dbReference type="ChEBI" id="CHEBI:15378"/>
        <dbReference type="ChEBI" id="CHEBI:33019"/>
        <dbReference type="ChEBI" id="CHEBI:58043"/>
        <dbReference type="ChEBI" id="CHEBI:61557"/>
        <dbReference type="EC" id="3.6.1.9"/>
    </reaction>
</comment>
<name>A0A1I4YT19_9RHOB</name>
<evidence type="ECO:0000256" key="2">
    <source>
        <dbReference type="ARBA" id="ARBA00022801"/>
    </source>
</evidence>
<dbReference type="Proteomes" id="UP000198599">
    <property type="component" value="Unassembled WGS sequence"/>
</dbReference>
<gene>
    <name evidence="5" type="ORF">SAMN04487859_10248</name>
</gene>
<sequence length="199" mass="22159">MPQPLVLASTSDIRQTLLRNAGLGFDVVPARVDEETVRDSMLAEDASPRDIADALAELKATKVSQKHPDALTIGCDQVLNLQGRLLSKPKSPEEARAQLLDMRGKRHDLLSAAVICEGGKPIWRHVGVVRMTMRSFSDAYLDGYVERNWESIRHSVGAYKLEEEGVRLFSRVEGDYFTVLGLPLLDLLSYLTLRGDLEQ</sequence>
<comment type="similarity">
    <text evidence="4">Belongs to the Maf family.</text>
</comment>
<dbReference type="EC" id="3.6.1.9" evidence="4"/>
<evidence type="ECO:0000256" key="3">
    <source>
        <dbReference type="ARBA" id="ARBA00023080"/>
    </source>
</evidence>
<accession>A0A1I4YT19</accession>
<dbReference type="HAMAP" id="MF_00528">
    <property type="entry name" value="Maf"/>
    <property type="match status" value="1"/>
</dbReference>
<protein>
    <recommendedName>
        <fullName evidence="4">Nucleoside triphosphate pyrophosphatase</fullName>
        <ecNumber evidence="4">3.6.1.9</ecNumber>
    </recommendedName>
    <alternativeName>
        <fullName evidence="4">Nucleotide pyrophosphatase</fullName>
        <shortName evidence="4">Nucleotide PPase</shortName>
    </alternativeName>
</protein>
<keyword evidence="4" id="KW-0963">Cytoplasm</keyword>
<dbReference type="PANTHER" id="PTHR43213">
    <property type="entry name" value="BIFUNCTIONAL DTTP/UTP PYROPHOSPHATASE/METHYLTRANSFERASE PROTEIN-RELATED"/>
    <property type="match status" value="1"/>
</dbReference>
<dbReference type="GO" id="GO:0047429">
    <property type="term" value="F:nucleoside triphosphate diphosphatase activity"/>
    <property type="evidence" value="ECO:0007669"/>
    <property type="project" value="UniProtKB-EC"/>
</dbReference>
<reference evidence="6" key="1">
    <citation type="submission" date="2016-10" db="EMBL/GenBank/DDBJ databases">
        <authorList>
            <person name="Varghese N."/>
            <person name="Submissions S."/>
        </authorList>
    </citation>
    <scope>NUCLEOTIDE SEQUENCE [LARGE SCALE GENOMIC DNA]</scope>
    <source>
        <strain evidence="6">DSM 28463</strain>
    </source>
</reference>
<dbReference type="GO" id="GO:0009117">
    <property type="term" value="P:nucleotide metabolic process"/>
    <property type="evidence" value="ECO:0007669"/>
    <property type="project" value="UniProtKB-KW"/>
</dbReference>
<dbReference type="OrthoDB" id="9813962at2"/>
<dbReference type="Pfam" id="PF02545">
    <property type="entry name" value="Maf"/>
    <property type="match status" value="1"/>
</dbReference>
<comment type="subcellular location">
    <subcellularLocation>
        <location evidence="4">Cytoplasm</location>
    </subcellularLocation>
</comment>
<keyword evidence="6" id="KW-1185">Reference proteome</keyword>
<feature type="active site" description="Proton acceptor" evidence="4">
    <location>
        <position position="76"/>
    </location>
</feature>
<keyword evidence="3 4" id="KW-0546">Nucleotide metabolism</keyword>
<dbReference type="NCBIfam" id="TIGR00172">
    <property type="entry name" value="maf"/>
    <property type="match status" value="1"/>
</dbReference>
<organism evidence="5 6">
    <name type="scientific">Roseovarius lutimaris</name>
    <dbReference type="NCBI Taxonomy" id="1005928"/>
    <lineage>
        <taxon>Bacteria</taxon>
        <taxon>Pseudomonadati</taxon>
        <taxon>Pseudomonadota</taxon>
        <taxon>Alphaproteobacteria</taxon>
        <taxon>Rhodobacterales</taxon>
        <taxon>Roseobacteraceae</taxon>
        <taxon>Roseovarius</taxon>
    </lineage>
</organism>
<dbReference type="Gene3D" id="3.90.950.10">
    <property type="match status" value="1"/>
</dbReference>
<evidence type="ECO:0000313" key="6">
    <source>
        <dbReference type="Proteomes" id="UP000198599"/>
    </source>
</evidence>
<evidence type="ECO:0000256" key="4">
    <source>
        <dbReference type="HAMAP-Rule" id="MF_00528"/>
    </source>
</evidence>
<comment type="catalytic activity">
    <reaction evidence="4">
        <text>a 2'-deoxyribonucleoside 5'-triphosphate + H2O = a 2'-deoxyribonucleoside 5'-phosphate + diphosphate + H(+)</text>
        <dbReference type="Rhea" id="RHEA:44644"/>
        <dbReference type="ChEBI" id="CHEBI:15377"/>
        <dbReference type="ChEBI" id="CHEBI:15378"/>
        <dbReference type="ChEBI" id="CHEBI:33019"/>
        <dbReference type="ChEBI" id="CHEBI:61560"/>
        <dbReference type="ChEBI" id="CHEBI:65317"/>
        <dbReference type="EC" id="3.6.1.9"/>
    </reaction>
</comment>
<dbReference type="InterPro" id="IPR029001">
    <property type="entry name" value="ITPase-like_fam"/>
</dbReference>
<dbReference type="STRING" id="1005928.SAMN04487859_10248"/>
<dbReference type="CDD" id="cd00555">
    <property type="entry name" value="Maf"/>
    <property type="match status" value="1"/>
</dbReference>